<evidence type="ECO:0000256" key="1">
    <source>
        <dbReference type="SAM" id="MobiDB-lite"/>
    </source>
</evidence>
<dbReference type="EMBL" id="BMAT01012712">
    <property type="protein sequence ID" value="GFR97737.1"/>
    <property type="molecule type" value="Genomic_DNA"/>
</dbReference>
<name>A0AAV4HHV5_9GAST</name>
<accession>A0AAV4HHV5</accession>
<gene>
    <name evidence="2" type="ORF">ElyMa_006331700</name>
</gene>
<protein>
    <submittedName>
        <fullName evidence="2">Uncharacterized protein</fullName>
    </submittedName>
</protein>
<keyword evidence="3" id="KW-1185">Reference proteome</keyword>
<feature type="region of interest" description="Disordered" evidence="1">
    <location>
        <begin position="1"/>
        <end position="27"/>
    </location>
</feature>
<dbReference type="AlphaFoldDB" id="A0AAV4HHV5"/>
<feature type="compositionally biased region" description="Polar residues" evidence="1">
    <location>
        <begin position="351"/>
        <end position="363"/>
    </location>
</feature>
<proteinExistence type="predicted"/>
<evidence type="ECO:0000313" key="3">
    <source>
        <dbReference type="Proteomes" id="UP000762676"/>
    </source>
</evidence>
<reference evidence="2 3" key="1">
    <citation type="journal article" date="2021" name="Elife">
        <title>Chloroplast acquisition without the gene transfer in kleptoplastic sea slugs, Plakobranchus ocellatus.</title>
        <authorList>
            <person name="Maeda T."/>
            <person name="Takahashi S."/>
            <person name="Yoshida T."/>
            <person name="Shimamura S."/>
            <person name="Takaki Y."/>
            <person name="Nagai Y."/>
            <person name="Toyoda A."/>
            <person name="Suzuki Y."/>
            <person name="Arimoto A."/>
            <person name="Ishii H."/>
            <person name="Satoh N."/>
            <person name="Nishiyama T."/>
            <person name="Hasebe M."/>
            <person name="Maruyama T."/>
            <person name="Minagawa J."/>
            <person name="Obokata J."/>
            <person name="Shigenobu S."/>
        </authorList>
    </citation>
    <scope>NUCLEOTIDE SEQUENCE [LARGE SCALE GENOMIC DNA]</scope>
</reference>
<sequence>MGSSGTLTKLPVLGTQNRDCEKSSKDEERLENQVIMPVIMMRSSSEENEQDFQTFDNSGDNLVPSNCSRIRKLAKHLQFWHNKPPRVHKWTTCFTNISMEDHVHIEGNSAPEMDITQGGRITGERDELQAETAQNNSGNSNDALQSVTKATASDDPDTGHCNGENQPNVNPYVILDSNIGLSELPAPVNVEASGGSQHEESLSSYIQVDFDSIEDNSQTQLIRSPKQNPFHSNNNFVAMRVEQENFGPIENTKTHSFPTVSDNKATENKCGAAVLHVDKPVERRTDPEQSDDTGAYVAHGNVENPVHENGSCIPDDFHVNSDNLGLCNKNDSFQNVLLDKFLTEGAALPQTDAQTTDTNLATKTETETD</sequence>
<feature type="region of interest" description="Disordered" evidence="1">
    <location>
        <begin position="148"/>
        <end position="168"/>
    </location>
</feature>
<organism evidence="2 3">
    <name type="scientific">Elysia marginata</name>
    <dbReference type="NCBI Taxonomy" id="1093978"/>
    <lineage>
        <taxon>Eukaryota</taxon>
        <taxon>Metazoa</taxon>
        <taxon>Spiralia</taxon>
        <taxon>Lophotrochozoa</taxon>
        <taxon>Mollusca</taxon>
        <taxon>Gastropoda</taxon>
        <taxon>Heterobranchia</taxon>
        <taxon>Euthyneura</taxon>
        <taxon>Panpulmonata</taxon>
        <taxon>Sacoglossa</taxon>
        <taxon>Placobranchoidea</taxon>
        <taxon>Plakobranchidae</taxon>
        <taxon>Elysia</taxon>
    </lineage>
</organism>
<evidence type="ECO:0000313" key="2">
    <source>
        <dbReference type="EMBL" id="GFR97737.1"/>
    </source>
</evidence>
<comment type="caution">
    <text evidence="2">The sequence shown here is derived from an EMBL/GenBank/DDBJ whole genome shotgun (WGS) entry which is preliminary data.</text>
</comment>
<feature type="compositionally biased region" description="Basic and acidic residues" evidence="1">
    <location>
        <begin position="18"/>
        <end position="27"/>
    </location>
</feature>
<feature type="region of interest" description="Disordered" evidence="1">
    <location>
        <begin position="350"/>
        <end position="369"/>
    </location>
</feature>
<dbReference type="Proteomes" id="UP000762676">
    <property type="component" value="Unassembled WGS sequence"/>
</dbReference>